<evidence type="ECO:0000256" key="14">
    <source>
        <dbReference type="PIRSR" id="PIRSR000108-4"/>
    </source>
</evidence>
<keyword evidence="17" id="KW-1185">Reference proteome</keyword>
<evidence type="ECO:0000256" key="4">
    <source>
        <dbReference type="ARBA" id="ARBA00022532"/>
    </source>
</evidence>
<dbReference type="PANTHER" id="PTHR11822:SF21">
    <property type="entry name" value="ISOCITRATE DEHYDROGENASE [NADP], MITOCHONDRIAL"/>
    <property type="match status" value="1"/>
</dbReference>
<comment type="caution">
    <text evidence="16">The sequence shown here is derived from an EMBL/GenBank/DDBJ whole genome shotgun (WGS) entry which is preliminary data.</text>
</comment>
<dbReference type="GO" id="GO:0051287">
    <property type="term" value="F:NAD binding"/>
    <property type="evidence" value="ECO:0007669"/>
    <property type="project" value="InterPro"/>
</dbReference>
<evidence type="ECO:0000259" key="15">
    <source>
        <dbReference type="SMART" id="SM01329"/>
    </source>
</evidence>
<feature type="binding site" evidence="13">
    <location>
        <position position="250"/>
    </location>
    <ligand>
        <name>Mn(2+)</name>
        <dbReference type="ChEBI" id="CHEBI:29035"/>
    </ligand>
</feature>
<dbReference type="Pfam" id="PF00180">
    <property type="entry name" value="Iso_dh"/>
    <property type="match status" value="1"/>
</dbReference>
<dbReference type="SUPFAM" id="SSF53659">
    <property type="entry name" value="Isocitrate/Isopropylmalate dehydrogenase-like"/>
    <property type="match status" value="1"/>
</dbReference>
<evidence type="ECO:0000256" key="7">
    <source>
        <dbReference type="ARBA" id="ARBA00022857"/>
    </source>
</evidence>
<dbReference type="GO" id="GO:0000287">
    <property type="term" value="F:magnesium ion binding"/>
    <property type="evidence" value="ECO:0007669"/>
    <property type="project" value="InterPro"/>
</dbReference>
<keyword evidence="8 10" id="KW-0560">Oxidoreductase</keyword>
<reference evidence="17" key="1">
    <citation type="submission" date="2018-02" db="EMBL/GenBank/DDBJ databases">
        <title>Genome sequencing of Solimonas sp. HR-BB.</title>
        <authorList>
            <person name="Lee Y."/>
            <person name="Jeon C.O."/>
        </authorList>
    </citation>
    <scope>NUCLEOTIDE SEQUENCE [LARGE SCALE GENOMIC DNA]</scope>
    <source>
        <strain evidence="17">HR-U</strain>
    </source>
</reference>
<evidence type="ECO:0000256" key="12">
    <source>
        <dbReference type="PIRSR" id="PIRSR000108-2"/>
    </source>
</evidence>
<sequence length="409" mass="45972">MQKIKVANPVVELDGDEMTRIIWKFIKEKLILPYVDVDIKYYDLGIEYRDETNDQVTVDAANAIKQYGVGIKCATITPDEDRVKEFNLKQMWKSPNGTIRNILDGTVFREPIVMQNVPRLVTTWTSPIIVGRHAFGDQYRATDFVVPGKGKLTMKFEGEDGTVQEYEVFNFPGAGVAMGMYNLDESIAGFARSCFQVGLQKGWPVYLSTKNTILKKYDGRFRDVFQAVFDAEFAEKFKEAGITYEHRLIDDMVAAALKWSGSYVWACKNYDGDVQSDTVAQGFGSLGLMTSVLLTPDGSVMEAEAAHGTVTRHYREHQKGNRTSTNPIASIYAWTRGLAFRGKLDGNEELIRFATALEEVCVETVEAGKMTKDLAITIHGNKVNHGEHYLYTEEFLDELDKGLQAKLAK</sequence>
<keyword evidence="9 10" id="KW-0464">Manganese</keyword>
<evidence type="ECO:0000313" key="16">
    <source>
        <dbReference type="EMBL" id="PQA58190.1"/>
    </source>
</evidence>
<evidence type="ECO:0000313" key="17">
    <source>
        <dbReference type="Proteomes" id="UP000239590"/>
    </source>
</evidence>
<feature type="binding site" evidence="14">
    <location>
        <begin position="308"/>
        <end position="313"/>
    </location>
    <ligand>
        <name>NADP(+)</name>
        <dbReference type="ChEBI" id="CHEBI:58349"/>
    </ligand>
</feature>
<feature type="binding site" evidence="12">
    <location>
        <begin position="94"/>
        <end position="100"/>
    </location>
    <ligand>
        <name>D-threo-isocitrate</name>
        <dbReference type="ChEBI" id="CHEBI:15562"/>
    </ligand>
</feature>
<dbReference type="PANTHER" id="PTHR11822">
    <property type="entry name" value="NADP-SPECIFIC ISOCITRATE DEHYDROGENASE"/>
    <property type="match status" value="1"/>
</dbReference>
<feature type="binding site" evidence="14">
    <location>
        <position position="258"/>
    </location>
    <ligand>
        <name>NADP(+)</name>
        <dbReference type="ChEBI" id="CHEBI:58349"/>
    </ligand>
</feature>
<dbReference type="Proteomes" id="UP000239590">
    <property type="component" value="Unassembled WGS sequence"/>
</dbReference>
<keyword evidence="7 10" id="KW-0521">NADP</keyword>
<feature type="site" description="Critical for catalysis" evidence="11">
    <location>
        <position position="210"/>
    </location>
</feature>
<comment type="catalytic activity">
    <reaction evidence="10">
        <text>D-threo-isocitrate + NADP(+) = 2-oxoglutarate + CO2 + NADPH</text>
        <dbReference type="Rhea" id="RHEA:19629"/>
        <dbReference type="ChEBI" id="CHEBI:15562"/>
        <dbReference type="ChEBI" id="CHEBI:16526"/>
        <dbReference type="ChEBI" id="CHEBI:16810"/>
        <dbReference type="ChEBI" id="CHEBI:57783"/>
        <dbReference type="ChEBI" id="CHEBI:58349"/>
        <dbReference type="EC" id="1.1.1.42"/>
    </reaction>
</comment>
<comment type="cofactor">
    <cofactor evidence="10 13">
        <name>Mg(2+)</name>
        <dbReference type="ChEBI" id="CHEBI:18420"/>
    </cofactor>
    <cofactor evidence="10 13">
        <name>Mn(2+)</name>
        <dbReference type="ChEBI" id="CHEBI:29035"/>
    </cofactor>
    <text evidence="10 13">Binds 1 Mg(2+) or Mn(2+) ion per subunit.</text>
</comment>
<dbReference type="PROSITE" id="PS00470">
    <property type="entry name" value="IDH_IMDH"/>
    <property type="match status" value="1"/>
</dbReference>
<feature type="binding site" evidence="12">
    <location>
        <position position="132"/>
    </location>
    <ligand>
        <name>D-threo-isocitrate</name>
        <dbReference type="ChEBI" id="CHEBI:15562"/>
    </ligand>
</feature>
<name>A0A2S7IKV1_9BACT</name>
<evidence type="ECO:0000256" key="8">
    <source>
        <dbReference type="ARBA" id="ARBA00023002"/>
    </source>
</evidence>
<dbReference type="AlphaFoldDB" id="A0A2S7IKV1"/>
<keyword evidence="5 10" id="KW-0479">Metal-binding</keyword>
<dbReference type="GO" id="GO:0006099">
    <property type="term" value="P:tricarboxylic acid cycle"/>
    <property type="evidence" value="ECO:0007669"/>
    <property type="project" value="UniProtKB-KW"/>
</dbReference>
<proteinExistence type="inferred from homology"/>
<evidence type="ECO:0000256" key="10">
    <source>
        <dbReference type="PIRNR" id="PIRNR000108"/>
    </source>
</evidence>
<evidence type="ECO:0000256" key="6">
    <source>
        <dbReference type="ARBA" id="ARBA00022842"/>
    </source>
</evidence>
<gene>
    <name evidence="16" type="ORF">C5O19_00480</name>
</gene>
<dbReference type="NCBIfam" id="NF006156">
    <property type="entry name" value="PRK08299.1"/>
    <property type="match status" value="1"/>
</dbReference>
<feature type="binding site" evidence="13">
    <location>
        <position position="273"/>
    </location>
    <ligand>
        <name>Mn(2+)</name>
        <dbReference type="ChEBI" id="CHEBI:29035"/>
    </ligand>
</feature>
<dbReference type="RefSeq" id="WP_104709442.1">
    <property type="nucleotide sequence ID" value="NZ_PTRA01000001.1"/>
</dbReference>
<feature type="binding site" evidence="14">
    <location>
        <position position="82"/>
    </location>
    <ligand>
        <name>NADP(+)</name>
        <dbReference type="ChEBI" id="CHEBI:58349"/>
    </ligand>
</feature>
<keyword evidence="4 10" id="KW-0816">Tricarboxylic acid cycle</keyword>
<dbReference type="FunFam" id="3.40.718.10:FF:000002">
    <property type="entry name" value="Isocitrate dehydrogenase [NADP]"/>
    <property type="match status" value="1"/>
</dbReference>
<feature type="binding site" evidence="12">
    <location>
        <position position="109"/>
    </location>
    <ligand>
        <name>D-threo-isocitrate</name>
        <dbReference type="ChEBI" id="CHEBI:15562"/>
    </ligand>
</feature>
<dbReference type="NCBIfam" id="TIGR00127">
    <property type="entry name" value="nadp_idh_euk"/>
    <property type="match status" value="1"/>
</dbReference>
<dbReference type="InterPro" id="IPR004790">
    <property type="entry name" value="Isocitrate_DH_NADP"/>
</dbReference>
<evidence type="ECO:0000256" key="2">
    <source>
        <dbReference type="ARBA" id="ARBA00007769"/>
    </source>
</evidence>
<evidence type="ECO:0000256" key="1">
    <source>
        <dbReference type="ARBA" id="ARBA00001936"/>
    </source>
</evidence>
<feature type="site" description="Critical for catalysis" evidence="11">
    <location>
        <position position="139"/>
    </location>
</feature>
<comment type="cofactor">
    <cofactor evidence="1">
        <name>Mn(2+)</name>
        <dbReference type="ChEBI" id="CHEBI:29035"/>
    </cofactor>
</comment>
<dbReference type="GO" id="GO:0006102">
    <property type="term" value="P:isocitrate metabolic process"/>
    <property type="evidence" value="ECO:0007669"/>
    <property type="project" value="UniProtKB-UniRule"/>
</dbReference>
<dbReference type="InterPro" id="IPR024084">
    <property type="entry name" value="IsoPropMal-DH-like_dom"/>
</dbReference>
<dbReference type="EC" id="1.1.1.42" evidence="10"/>
<evidence type="ECO:0000256" key="3">
    <source>
        <dbReference type="ARBA" id="ARBA00022435"/>
    </source>
</evidence>
<keyword evidence="3" id="KW-0329">Glyoxylate bypass</keyword>
<evidence type="ECO:0000256" key="9">
    <source>
        <dbReference type="ARBA" id="ARBA00023211"/>
    </source>
</evidence>
<feature type="binding site" evidence="14">
    <location>
        <position position="326"/>
    </location>
    <ligand>
        <name>NADP(+)</name>
        <dbReference type="ChEBI" id="CHEBI:58349"/>
    </ligand>
</feature>
<dbReference type="PIRSF" id="PIRSF000108">
    <property type="entry name" value="IDH_NADP"/>
    <property type="match status" value="1"/>
</dbReference>
<accession>A0A2S7IKV1</accession>
<dbReference type="EMBL" id="PTRA01000001">
    <property type="protein sequence ID" value="PQA58190.1"/>
    <property type="molecule type" value="Genomic_DNA"/>
</dbReference>
<evidence type="ECO:0000256" key="13">
    <source>
        <dbReference type="PIRSR" id="PIRSR000108-3"/>
    </source>
</evidence>
<dbReference type="SMART" id="SM01329">
    <property type="entry name" value="Iso_dh"/>
    <property type="match status" value="1"/>
</dbReference>
<protein>
    <recommendedName>
        <fullName evidence="10">Isocitrate dehydrogenase [NADP]</fullName>
        <ecNumber evidence="10">1.1.1.42</ecNumber>
    </recommendedName>
</protein>
<feature type="domain" description="Isopropylmalate dehydrogenase-like" evidence="15">
    <location>
        <begin position="9"/>
        <end position="399"/>
    </location>
</feature>
<dbReference type="Gene3D" id="3.40.718.10">
    <property type="entry name" value="Isopropylmalate Dehydrogenase"/>
    <property type="match status" value="1"/>
</dbReference>
<dbReference type="GO" id="GO:0006097">
    <property type="term" value="P:glyoxylate cycle"/>
    <property type="evidence" value="ECO:0007669"/>
    <property type="project" value="UniProtKB-KW"/>
</dbReference>
<organism evidence="16 17">
    <name type="scientific">Siphonobacter curvatus</name>
    <dbReference type="NCBI Taxonomy" id="2094562"/>
    <lineage>
        <taxon>Bacteria</taxon>
        <taxon>Pseudomonadati</taxon>
        <taxon>Bacteroidota</taxon>
        <taxon>Cytophagia</taxon>
        <taxon>Cytophagales</taxon>
        <taxon>Cytophagaceae</taxon>
        <taxon>Siphonobacter</taxon>
    </lineage>
</organism>
<dbReference type="InterPro" id="IPR019818">
    <property type="entry name" value="IsoCit/isopropylmalate_DH_CS"/>
</dbReference>
<comment type="similarity">
    <text evidence="2 10">Belongs to the isocitrate and isopropylmalate dehydrogenases family.</text>
</comment>
<evidence type="ECO:0000256" key="5">
    <source>
        <dbReference type="ARBA" id="ARBA00022723"/>
    </source>
</evidence>
<dbReference type="OrthoDB" id="9765655at2"/>
<feature type="binding site" evidence="12">
    <location>
        <position position="77"/>
    </location>
    <ligand>
        <name>D-threo-isocitrate</name>
        <dbReference type="ChEBI" id="CHEBI:15562"/>
    </ligand>
</feature>
<keyword evidence="6 10" id="KW-0460">Magnesium</keyword>
<feature type="binding site" evidence="14">
    <location>
        <begin position="75"/>
        <end position="77"/>
    </location>
    <ligand>
        <name>NADP(+)</name>
        <dbReference type="ChEBI" id="CHEBI:58349"/>
    </ligand>
</feature>
<evidence type="ECO:0000256" key="11">
    <source>
        <dbReference type="PIRSR" id="PIRSR000108-1"/>
    </source>
</evidence>
<dbReference type="GO" id="GO:0004450">
    <property type="term" value="F:isocitrate dehydrogenase (NADP+) activity"/>
    <property type="evidence" value="ECO:0007669"/>
    <property type="project" value="UniProtKB-UniRule"/>
</dbReference>